<feature type="region of interest" description="Disordered" evidence="1">
    <location>
        <begin position="176"/>
        <end position="215"/>
    </location>
</feature>
<feature type="region of interest" description="Disordered" evidence="1">
    <location>
        <begin position="1"/>
        <end position="74"/>
    </location>
</feature>
<reference evidence="2 3" key="1">
    <citation type="journal article" date="2018" name="Plant J.">
        <title>Genome sequences of Chlorella sorokiniana UTEX 1602 and Micractinium conductrix SAG 241.80: implications to maltose excretion by a green alga.</title>
        <authorList>
            <person name="Arriola M.B."/>
            <person name="Velmurugan N."/>
            <person name="Zhang Y."/>
            <person name="Plunkett M.H."/>
            <person name="Hondzo H."/>
            <person name="Barney B.M."/>
        </authorList>
    </citation>
    <scope>NUCLEOTIDE SEQUENCE [LARGE SCALE GENOMIC DNA]</scope>
    <source>
        <strain evidence="3">UTEX 1602</strain>
    </source>
</reference>
<feature type="region of interest" description="Disordered" evidence="1">
    <location>
        <begin position="257"/>
        <end position="286"/>
    </location>
</feature>
<dbReference type="EMBL" id="LHPG02000011">
    <property type="protein sequence ID" value="PRW45637.1"/>
    <property type="molecule type" value="Genomic_DNA"/>
</dbReference>
<dbReference type="AlphaFoldDB" id="A0A2P6TMS1"/>
<accession>A0A2P6TMS1</accession>
<feature type="compositionally biased region" description="Basic and acidic residues" evidence="1">
    <location>
        <begin position="21"/>
        <end position="32"/>
    </location>
</feature>
<protein>
    <submittedName>
        <fullName evidence="2">Uncharacterized protein</fullName>
    </submittedName>
</protein>
<feature type="compositionally biased region" description="Gly residues" evidence="1">
    <location>
        <begin position="186"/>
        <end position="200"/>
    </location>
</feature>
<organism evidence="2 3">
    <name type="scientific">Chlorella sorokiniana</name>
    <name type="common">Freshwater green alga</name>
    <dbReference type="NCBI Taxonomy" id="3076"/>
    <lineage>
        <taxon>Eukaryota</taxon>
        <taxon>Viridiplantae</taxon>
        <taxon>Chlorophyta</taxon>
        <taxon>core chlorophytes</taxon>
        <taxon>Trebouxiophyceae</taxon>
        <taxon>Chlorellales</taxon>
        <taxon>Chlorellaceae</taxon>
        <taxon>Chlorella clade</taxon>
        <taxon>Chlorella</taxon>
    </lineage>
</organism>
<name>A0A2P6TMS1_CHLSO</name>
<evidence type="ECO:0000313" key="2">
    <source>
        <dbReference type="EMBL" id="PRW45637.1"/>
    </source>
</evidence>
<evidence type="ECO:0000313" key="3">
    <source>
        <dbReference type="Proteomes" id="UP000239899"/>
    </source>
</evidence>
<feature type="compositionally biased region" description="Low complexity" evidence="1">
    <location>
        <begin position="201"/>
        <end position="210"/>
    </location>
</feature>
<dbReference type="OrthoDB" id="10495309at2759"/>
<proteinExistence type="predicted"/>
<comment type="caution">
    <text evidence="2">The sequence shown here is derived from an EMBL/GenBank/DDBJ whole genome shotgun (WGS) entry which is preliminary data.</text>
</comment>
<dbReference type="Proteomes" id="UP000239899">
    <property type="component" value="Unassembled WGS sequence"/>
</dbReference>
<sequence length="570" mass="61987">MQTVKQLLAAAGGTVGDEDSPPPRDPDTDLGHADVPPAHRPPHGHALPDPAQRAEGEEGHPWPQQAQGGHGLHLPAPLERMKESAVHAVEGVALRLHLSGAGGGGAGTAAAEERTGESMHMAKAAEGRNMAEDNPIDHALHDALKLERGEKPETSAFPETLDDALSAAQMRDLPASPVSAAATALGGSGGGGGGGGGNPGPEGEVPPVEGFSANPFNTQQTRAKLQYTPDEEEVLLDEASHDPVRGRQRDMAELRKAVREDRASAGGGESEEELLQEASANPIDDRRRRELEELRREVGQEQPSGAGAADLSEAALLREGAGDQGSSQRQADLEGLRNGVYLTDQVMGCAAAQYLGFRGNDAGVEDAKLDDQKLFLQVKAAIQDVERTMVRNPYTLRLKINLIGHFKQLHPGDAKPFDADSTHARVLLVDPIHKEFLQDGKYRTGPGVPRDHYGYRPFREAVAMASTVYAVPVAAIDDLSWIPITRLAYAELVMKELLKGNTTIGMSTMHAWDEPEYLNFKDKYTQRVRELNENLQSRFYPREEDELATYNRRPEVTENWQEIWEDIEDY</sequence>
<evidence type="ECO:0000256" key="1">
    <source>
        <dbReference type="SAM" id="MobiDB-lite"/>
    </source>
</evidence>
<feature type="region of interest" description="Disordered" evidence="1">
    <location>
        <begin position="99"/>
        <end position="120"/>
    </location>
</feature>
<gene>
    <name evidence="2" type="ORF">C2E21_6004</name>
</gene>
<keyword evidence="3" id="KW-1185">Reference proteome</keyword>